<dbReference type="EMBL" id="JADPRT010000013">
    <property type="protein sequence ID" value="MBF9071837.1"/>
    <property type="molecule type" value="Genomic_DNA"/>
</dbReference>
<dbReference type="Proteomes" id="UP000657385">
    <property type="component" value="Unassembled WGS sequence"/>
</dbReference>
<name>A0A931FEJ5_9ACTN</name>
<protein>
    <submittedName>
        <fullName evidence="2">GAF domain-containing protein</fullName>
    </submittedName>
</protein>
<dbReference type="Pfam" id="PF01590">
    <property type="entry name" value="GAF"/>
    <property type="match status" value="1"/>
</dbReference>
<dbReference type="RefSeq" id="WP_196196998.1">
    <property type="nucleotide sequence ID" value="NZ_JADPRT010000013.1"/>
</dbReference>
<keyword evidence="3" id="KW-1185">Reference proteome</keyword>
<dbReference type="InterPro" id="IPR003018">
    <property type="entry name" value="GAF"/>
</dbReference>
<dbReference type="PANTHER" id="PTHR43102:SF2">
    <property type="entry name" value="GAF DOMAIN-CONTAINING PROTEIN"/>
    <property type="match status" value="1"/>
</dbReference>
<gene>
    <name evidence="2" type="ORF">I2501_27820</name>
</gene>
<evidence type="ECO:0000259" key="1">
    <source>
        <dbReference type="Pfam" id="PF01590"/>
    </source>
</evidence>
<comment type="caution">
    <text evidence="2">The sequence shown here is derived from an EMBL/GenBank/DDBJ whole genome shotgun (WGS) entry which is preliminary data.</text>
</comment>
<evidence type="ECO:0000313" key="3">
    <source>
        <dbReference type="Proteomes" id="UP000657385"/>
    </source>
</evidence>
<dbReference type="InterPro" id="IPR029016">
    <property type="entry name" value="GAF-like_dom_sf"/>
</dbReference>
<proteinExistence type="predicted"/>
<dbReference type="PANTHER" id="PTHR43102">
    <property type="entry name" value="SLR1143 PROTEIN"/>
    <property type="match status" value="1"/>
</dbReference>
<dbReference type="AlphaFoldDB" id="A0A931FEJ5"/>
<accession>A0A931FEJ5</accession>
<sequence>MPYDSAIGLHLPATADRDPELAQRRQVLRDLGLDLLESDPDFDAFATDLAGEVGLPFAMVNIVTDAQQFIGLHVPQGSDVPQVGRTMPRELGYCPDVVDRRSPLILPDVYAYPRFAGNPVVDAIGIRTYMGAPLVHTDSGTVIGTVCAVGPTERPLSTGRPSLAIIERRAEELMTLLNQPAPQPR</sequence>
<feature type="domain" description="GAF" evidence="1">
    <location>
        <begin position="46"/>
        <end position="155"/>
    </location>
</feature>
<reference evidence="2" key="1">
    <citation type="submission" date="2020-11" db="EMBL/GenBank/DDBJ databases">
        <title>Isolation and identification of active actinomycetes.</title>
        <authorList>
            <person name="Yu B."/>
        </authorList>
    </citation>
    <scope>NUCLEOTIDE SEQUENCE</scope>
    <source>
        <strain evidence="2">NEAU-YB345</strain>
    </source>
</reference>
<dbReference type="Gene3D" id="3.30.450.40">
    <property type="match status" value="1"/>
</dbReference>
<organism evidence="2 3">
    <name type="scientific">Streptacidiphilus fuscans</name>
    <dbReference type="NCBI Taxonomy" id="2789292"/>
    <lineage>
        <taxon>Bacteria</taxon>
        <taxon>Bacillati</taxon>
        <taxon>Actinomycetota</taxon>
        <taxon>Actinomycetes</taxon>
        <taxon>Kitasatosporales</taxon>
        <taxon>Streptomycetaceae</taxon>
        <taxon>Streptacidiphilus</taxon>
    </lineage>
</organism>
<dbReference type="SUPFAM" id="SSF55781">
    <property type="entry name" value="GAF domain-like"/>
    <property type="match status" value="1"/>
</dbReference>
<evidence type="ECO:0000313" key="2">
    <source>
        <dbReference type="EMBL" id="MBF9071837.1"/>
    </source>
</evidence>